<dbReference type="PROSITE" id="PS51257">
    <property type="entry name" value="PROKAR_LIPOPROTEIN"/>
    <property type="match status" value="1"/>
</dbReference>
<name>A0ABT3JRA5_9XANT</name>
<evidence type="ECO:0000313" key="2">
    <source>
        <dbReference type="EMBL" id="MCW4471011.1"/>
    </source>
</evidence>
<protein>
    <recommendedName>
        <fullName evidence="4">Lipoprotein</fullName>
    </recommendedName>
</protein>
<dbReference type="Proteomes" id="UP001209922">
    <property type="component" value="Unassembled WGS sequence"/>
</dbReference>
<dbReference type="EMBL" id="JAPCHY010000001">
    <property type="protein sequence ID" value="MCW4471011.1"/>
    <property type="molecule type" value="Genomic_DNA"/>
</dbReference>
<keyword evidence="3" id="KW-1185">Reference proteome</keyword>
<organism evidence="2 3">
    <name type="scientific">Xanthomonas chitinilytica</name>
    <dbReference type="NCBI Taxonomy" id="2989819"/>
    <lineage>
        <taxon>Bacteria</taxon>
        <taxon>Pseudomonadati</taxon>
        <taxon>Pseudomonadota</taxon>
        <taxon>Gammaproteobacteria</taxon>
        <taxon>Lysobacterales</taxon>
        <taxon>Lysobacteraceae</taxon>
        <taxon>Xanthomonas</taxon>
    </lineage>
</organism>
<evidence type="ECO:0000256" key="1">
    <source>
        <dbReference type="SAM" id="SignalP"/>
    </source>
</evidence>
<feature type="chain" id="PRO_5046389210" description="Lipoprotein" evidence="1">
    <location>
        <begin position="22"/>
        <end position="147"/>
    </location>
</feature>
<evidence type="ECO:0000313" key="3">
    <source>
        <dbReference type="Proteomes" id="UP001209922"/>
    </source>
</evidence>
<evidence type="ECO:0008006" key="4">
    <source>
        <dbReference type="Google" id="ProtNLM"/>
    </source>
</evidence>
<keyword evidence="1" id="KW-0732">Signal</keyword>
<dbReference type="RefSeq" id="WP_265125260.1">
    <property type="nucleotide sequence ID" value="NZ_JAPCHY010000001.1"/>
</dbReference>
<comment type="caution">
    <text evidence="2">The sequence shown here is derived from an EMBL/GenBank/DDBJ whole genome shotgun (WGS) entry which is preliminary data.</text>
</comment>
<reference evidence="2 3" key="1">
    <citation type="submission" date="2022-10" db="EMBL/GenBank/DDBJ databases">
        <title>Xanthomonas sp. H13-6.</title>
        <authorList>
            <person name="Liu X."/>
            <person name="Deng Z."/>
            <person name="Jiang Y."/>
            <person name="Yu T."/>
            <person name="Ai J."/>
        </authorList>
    </citation>
    <scope>NUCLEOTIDE SEQUENCE [LARGE SCALE GENOMIC DNA]</scope>
    <source>
        <strain evidence="2 3">H13-6</strain>
    </source>
</reference>
<sequence>MRVFLTAILVLSQACLLSACAPSISIDKANVDETPLVEVVMSNFVVGRRQIQERLAGFMLGEMERTGCWEKGAICALDMGFDKCDTTGEGGGFVCLSEFSLPIAHRAPGGSVVGEEVMLVSVRAEFVVGERVVHVACSRTGTSLRLN</sequence>
<accession>A0ABT3JRA5</accession>
<gene>
    <name evidence="2" type="ORF">OK345_00575</name>
</gene>
<proteinExistence type="predicted"/>
<feature type="signal peptide" evidence="1">
    <location>
        <begin position="1"/>
        <end position="21"/>
    </location>
</feature>